<dbReference type="AlphaFoldDB" id="A0A8D0A537"/>
<dbReference type="Ensembl" id="ENSSLUT00000049238.1">
    <property type="protein sequence ID" value="ENSSLUP00000047785.1"/>
    <property type="gene ID" value="ENSSLUG00000020988.1"/>
</dbReference>
<dbReference type="Proteomes" id="UP000694568">
    <property type="component" value="Unplaced"/>
</dbReference>
<dbReference type="GeneTree" id="ENSGT00940000177983"/>
<evidence type="ECO:0000313" key="1">
    <source>
        <dbReference type="Ensembl" id="ENSSLUP00000047785.1"/>
    </source>
</evidence>
<reference evidence="1" key="2">
    <citation type="submission" date="2025-09" db="UniProtKB">
        <authorList>
            <consortium name="Ensembl"/>
        </authorList>
    </citation>
    <scope>IDENTIFICATION</scope>
</reference>
<sequence>LIYCMGDEADDILRGQALSDVQRQQYQAVKDTLDIYFVPRKNIIYERARFNQRVQLTNETVDSFVTALYALAENCNYGALR</sequence>
<accession>A0A8D0A537</accession>
<proteinExistence type="predicted"/>
<organism evidence="1 2">
    <name type="scientific">Sander lucioperca</name>
    <name type="common">Pike-perch</name>
    <name type="synonym">Perca lucioperca</name>
    <dbReference type="NCBI Taxonomy" id="283035"/>
    <lineage>
        <taxon>Eukaryota</taxon>
        <taxon>Metazoa</taxon>
        <taxon>Chordata</taxon>
        <taxon>Craniata</taxon>
        <taxon>Vertebrata</taxon>
        <taxon>Euteleostomi</taxon>
        <taxon>Actinopterygii</taxon>
        <taxon>Neopterygii</taxon>
        <taxon>Teleostei</taxon>
        <taxon>Neoteleostei</taxon>
        <taxon>Acanthomorphata</taxon>
        <taxon>Eupercaria</taxon>
        <taxon>Perciformes</taxon>
        <taxon>Percoidei</taxon>
        <taxon>Percidae</taxon>
        <taxon>Luciopercinae</taxon>
        <taxon>Sander</taxon>
    </lineage>
</organism>
<evidence type="ECO:0000313" key="2">
    <source>
        <dbReference type="Proteomes" id="UP000694568"/>
    </source>
</evidence>
<keyword evidence="2" id="KW-1185">Reference proteome</keyword>
<name>A0A8D0A537_SANLU</name>
<protein>
    <submittedName>
        <fullName evidence="1">Uncharacterized protein</fullName>
    </submittedName>
</protein>
<dbReference type="PANTHER" id="PTHR33198">
    <property type="entry name" value="ANK_REP_REGION DOMAIN-CONTAINING PROTEIN-RELATED"/>
    <property type="match status" value="1"/>
</dbReference>
<reference evidence="1" key="1">
    <citation type="submission" date="2025-08" db="UniProtKB">
        <authorList>
            <consortium name="Ensembl"/>
        </authorList>
    </citation>
    <scope>IDENTIFICATION</scope>
</reference>